<dbReference type="InterPro" id="IPR023296">
    <property type="entry name" value="Glyco_hydro_beta-prop_sf"/>
</dbReference>
<comment type="caution">
    <text evidence="2">The sequence shown here is derived from an EMBL/GenBank/DDBJ whole genome shotgun (WGS) entry which is preliminary data.</text>
</comment>
<proteinExistence type="predicted"/>
<evidence type="ECO:0008006" key="3">
    <source>
        <dbReference type="Google" id="ProtNLM"/>
    </source>
</evidence>
<dbReference type="Gene3D" id="2.115.10.20">
    <property type="entry name" value="Glycosyl hydrolase domain, family 43"/>
    <property type="match status" value="2"/>
</dbReference>
<gene>
    <name evidence="2" type="ORF">ENR01_00495</name>
</gene>
<protein>
    <recommendedName>
        <fullName evidence="3">Glycosyl hydrolase family 32 N-terminal domain-containing protein</fullName>
    </recommendedName>
</protein>
<accession>A0A831YZ65</accession>
<dbReference type="PANTHER" id="PTHR35279:SF1">
    <property type="entry name" value="ARABINANASE_LEVANSUCRASE_INVERTASE"/>
    <property type="match status" value="1"/>
</dbReference>
<feature type="transmembrane region" description="Helical" evidence="1">
    <location>
        <begin position="356"/>
        <end position="375"/>
    </location>
</feature>
<evidence type="ECO:0000256" key="1">
    <source>
        <dbReference type="SAM" id="Phobius"/>
    </source>
</evidence>
<reference evidence="2" key="1">
    <citation type="journal article" date="2020" name="mSystems">
        <title>Genome- and Community-Level Interaction Insights into Carbon Utilization and Element Cycling Functions of Hydrothermarchaeota in Hydrothermal Sediment.</title>
        <authorList>
            <person name="Zhou Z."/>
            <person name="Liu Y."/>
            <person name="Xu W."/>
            <person name="Pan J."/>
            <person name="Luo Z.H."/>
            <person name="Li M."/>
        </authorList>
    </citation>
    <scope>NUCLEOTIDE SEQUENCE [LARGE SCALE GENOMIC DNA]</scope>
    <source>
        <strain evidence="2">SpSt-361</strain>
    </source>
</reference>
<evidence type="ECO:0000313" key="2">
    <source>
        <dbReference type="EMBL" id="HEX61625.1"/>
    </source>
</evidence>
<keyword evidence="1" id="KW-0812">Transmembrane</keyword>
<keyword evidence="1" id="KW-0472">Membrane</keyword>
<dbReference type="AlphaFoldDB" id="A0A831YZ65"/>
<dbReference type="EMBL" id="DSPJ01000012">
    <property type="protein sequence ID" value="HEX61625.1"/>
    <property type="molecule type" value="Genomic_DNA"/>
</dbReference>
<organism evidence="2">
    <name type="scientific">candidate division WWE3 bacterium</name>
    <dbReference type="NCBI Taxonomy" id="2053526"/>
    <lineage>
        <taxon>Bacteria</taxon>
        <taxon>Katanobacteria</taxon>
    </lineage>
</organism>
<keyword evidence="1" id="KW-1133">Transmembrane helix</keyword>
<sequence length="381" mass="43113">MRKISFLAKLTFTGGRSLFLGLIFLLSILFSGSLLAFAQNFVWKEEGRIFSDPTIHNVEVIPLPDGRYRMYFHQAIEMRSAISSDGRTFEIEPGIRLQGAMPSLIKLADGRWRMYYQTFENGQGVFKSALSSDGLNWEPEPGTRLTGGGEFDPDNVVHPSVIALPQGGYRMYYDGEIKKTDQEFIWRILSATSPDGLSWTKDEGVRIDVEEEPLEADLVFNSHAKYNELTGTYELYFGVQTPNDDFIDGIYLATSTDGLIFSDPIAQLTPEKESGEFGPEGQTGSYQDPFVLEFPEGKRMYYWVQGSGIHSALLTREASTPRTETEPQSILETVKQKPAEIWKKIKEFKLPDNLELYIIPTVLLVIGTAVVIYLWRARLKR</sequence>
<dbReference type="PANTHER" id="PTHR35279">
    <property type="match status" value="1"/>
</dbReference>
<dbReference type="SUPFAM" id="SSF75005">
    <property type="entry name" value="Arabinanase/levansucrase/invertase"/>
    <property type="match status" value="1"/>
</dbReference>
<name>A0A831YZ65_UNCKA</name>